<sequence length="1060" mass="118656">MQPDPSRQLQGLVYTFSANPSIDNDAQTKDSEKPRKKRHRGANGKRFRCSNQDCGKTYSRAEHLQRHQLNRKLFLSQLLLFVNDPKEIFYCGTSGCNLSFVRKDLCDRHRKRHGQQFSDGPTSSTAITLFSGSEDINHSQDEGDTESDSESEEEHLSPPSQSTFSQAPLIRDSCKKRPSIHEHDDSRYQDLRDRLPISPKTTNESASQNRDVSKSQQPSRQPDNTFSTDVSPSNDDLQRAVADANDYLAQQGPQVVFTPLTRFQSNISVDSLNPTTSTSYHVHGEFPSTFHRQHSVSSTSFQQPSHLYAPAQDAATPHPDLFDSNSPAALRHNGTFGNYGHNNDVTTTTSRGEDHNFGISPSAGTDEFTTWLFDQNSAVYNGTANVDASFTNVYQPNVFGQVYSNYLPTSDLELPFGSALTQTLPSNPTAEAVTGLETPFMSTWKRQHLLEIMRQRFTGNGGPTLHDRQIKQQIFGGNVDEDDHTLSLSSLNRYLESYWKNFHDQFPILHKPSFLPDFVHDYLVLAVIVMGSSLLAQSEHGPGFTERAAQLANFIAWNLRWQVFTDPDSCPPAKLWVLQTLAILEVYEKTNSTRSLHERAHVHFAATLTLMRRGSALVGDPAAPAPQMADIVATNREETHQGEESPPLPEKWWSQWIAQEATRRASLGAFLLDSMHAVMFGHAATMVIHEIHLPLPCDDTLWSAPTSSEVGRIEFSLYTNGIKPVSFLTGLKRTLSCRRVRTNPFGRIILMAGLLSVSWHMHQRDLYGKSLDKDNMGVPDGWKAQIVKALEWWKRDYDESLAYMRRSGIDVHKTGFTQEHIQTSESLASVLYHLGHIGVQVDMPDLCILAGAKTLLGRVITMSDRERVHIKMKAWASSAAARHAVYYSVRFICSVLMPLERMGHKNMVTQPSDAESTSIYLYSASADFLLPRPWVLYFSALVVWAYGFLLDGPLKPFPEQLKYPAASMPTPLVDGVGGIAPSLQMEPLREREQDAKQYLRLMSRFETATGLETVTTGRNKVIGVLSVVSKVLEGSRWELLEEGCDRLRGAAEALRPVGSS</sequence>
<evidence type="ECO:0000256" key="6">
    <source>
        <dbReference type="ARBA" id="ARBA00023242"/>
    </source>
</evidence>
<dbReference type="GO" id="GO:0006351">
    <property type="term" value="P:DNA-templated transcription"/>
    <property type="evidence" value="ECO:0007669"/>
    <property type="project" value="InterPro"/>
</dbReference>
<evidence type="ECO:0000313" key="10">
    <source>
        <dbReference type="EMBL" id="KIV87991.1"/>
    </source>
</evidence>
<dbReference type="PROSITE" id="PS00028">
    <property type="entry name" value="ZINC_FINGER_C2H2_1"/>
    <property type="match status" value="1"/>
</dbReference>
<feature type="region of interest" description="Disordered" evidence="8">
    <location>
        <begin position="133"/>
        <end position="235"/>
    </location>
</feature>
<evidence type="ECO:0000256" key="3">
    <source>
        <dbReference type="ARBA" id="ARBA00022737"/>
    </source>
</evidence>
<dbReference type="PANTHER" id="PTHR40626">
    <property type="entry name" value="MIP31509P"/>
    <property type="match status" value="1"/>
</dbReference>
<dbReference type="Proteomes" id="UP000054302">
    <property type="component" value="Unassembled WGS sequence"/>
</dbReference>
<dbReference type="SMART" id="SM00355">
    <property type="entry name" value="ZnF_C2H2"/>
    <property type="match status" value="2"/>
</dbReference>
<dbReference type="InterPro" id="IPR013087">
    <property type="entry name" value="Znf_C2H2_type"/>
</dbReference>
<feature type="compositionally biased region" description="Basic residues" evidence="8">
    <location>
        <begin position="34"/>
        <end position="46"/>
    </location>
</feature>
<keyword evidence="4 7" id="KW-0863">Zinc-finger</keyword>
<feature type="region of interest" description="Disordered" evidence="8">
    <location>
        <begin position="19"/>
        <end position="46"/>
    </location>
</feature>
<evidence type="ECO:0000256" key="8">
    <source>
        <dbReference type="SAM" id="MobiDB-lite"/>
    </source>
</evidence>
<dbReference type="GO" id="GO:0000785">
    <property type="term" value="C:chromatin"/>
    <property type="evidence" value="ECO:0007669"/>
    <property type="project" value="TreeGrafter"/>
</dbReference>
<feature type="compositionally biased region" description="Basic and acidic residues" evidence="8">
    <location>
        <begin position="172"/>
        <end position="195"/>
    </location>
</feature>
<dbReference type="GO" id="GO:0008270">
    <property type="term" value="F:zinc ion binding"/>
    <property type="evidence" value="ECO:0007669"/>
    <property type="project" value="UniProtKB-KW"/>
</dbReference>
<evidence type="ECO:0000256" key="4">
    <source>
        <dbReference type="ARBA" id="ARBA00022771"/>
    </source>
</evidence>
<keyword evidence="6" id="KW-0539">Nucleus</keyword>
<dbReference type="PROSITE" id="PS50157">
    <property type="entry name" value="ZINC_FINGER_C2H2_2"/>
    <property type="match status" value="1"/>
</dbReference>
<dbReference type="GeneID" id="27327016"/>
<dbReference type="GO" id="GO:0005634">
    <property type="term" value="C:nucleus"/>
    <property type="evidence" value="ECO:0007669"/>
    <property type="project" value="UniProtKB-SubCell"/>
</dbReference>
<organism evidence="10 11">
    <name type="scientific">Exophiala mesophila</name>
    <name type="common">Black yeast-like fungus</name>
    <dbReference type="NCBI Taxonomy" id="212818"/>
    <lineage>
        <taxon>Eukaryota</taxon>
        <taxon>Fungi</taxon>
        <taxon>Dikarya</taxon>
        <taxon>Ascomycota</taxon>
        <taxon>Pezizomycotina</taxon>
        <taxon>Eurotiomycetes</taxon>
        <taxon>Chaetothyriomycetidae</taxon>
        <taxon>Chaetothyriales</taxon>
        <taxon>Herpotrichiellaceae</taxon>
        <taxon>Exophiala</taxon>
    </lineage>
</organism>
<dbReference type="GO" id="GO:0000981">
    <property type="term" value="F:DNA-binding transcription factor activity, RNA polymerase II-specific"/>
    <property type="evidence" value="ECO:0007669"/>
    <property type="project" value="InterPro"/>
</dbReference>
<feature type="domain" description="C2H2-type" evidence="9">
    <location>
        <begin position="47"/>
        <end position="68"/>
    </location>
</feature>
<dbReference type="Pfam" id="PF04082">
    <property type="entry name" value="Fungal_trans"/>
    <property type="match status" value="1"/>
</dbReference>
<comment type="subcellular location">
    <subcellularLocation>
        <location evidence="1">Nucleus</location>
    </subcellularLocation>
</comment>
<accession>A0A0D1XIK2</accession>
<dbReference type="OrthoDB" id="1405595at2759"/>
<keyword evidence="2" id="KW-0479">Metal-binding</keyword>
<evidence type="ECO:0000256" key="5">
    <source>
        <dbReference type="ARBA" id="ARBA00022833"/>
    </source>
</evidence>
<dbReference type="CDD" id="cd12148">
    <property type="entry name" value="fungal_TF_MHR"/>
    <property type="match status" value="1"/>
</dbReference>
<evidence type="ECO:0000259" key="9">
    <source>
        <dbReference type="PROSITE" id="PS50157"/>
    </source>
</evidence>
<proteinExistence type="predicted"/>
<feature type="compositionally biased region" description="Acidic residues" evidence="8">
    <location>
        <begin position="142"/>
        <end position="153"/>
    </location>
</feature>
<feature type="compositionally biased region" description="Polar residues" evidence="8">
    <location>
        <begin position="199"/>
        <end position="235"/>
    </location>
</feature>
<name>A0A0D1XIK2_EXOME</name>
<dbReference type="STRING" id="212818.A0A0D1XIK2"/>
<dbReference type="InterPro" id="IPR007219">
    <property type="entry name" value="XnlR_reg_dom"/>
</dbReference>
<dbReference type="VEuPathDB" id="FungiDB:PV10_09171"/>
<protein>
    <recommendedName>
        <fullName evidence="9">C2H2-type domain-containing protein</fullName>
    </recommendedName>
</protein>
<dbReference type="RefSeq" id="XP_016219565.1">
    <property type="nucleotide sequence ID" value="XM_016374294.1"/>
</dbReference>
<keyword evidence="3" id="KW-0677">Repeat</keyword>
<reference evidence="10 11" key="1">
    <citation type="submission" date="2015-01" db="EMBL/GenBank/DDBJ databases">
        <title>The Genome Sequence of Exophiala mesophila CBS40295.</title>
        <authorList>
            <consortium name="The Broad Institute Genomics Platform"/>
            <person name="Cuomo C."/>
            <person name="de Hoog S."/>
            <person name="Gorbushina A."/>
            <person name="Stielow B."/>
            <person name="Teixiera M."/>
            <person name="Abouelleil A."/>
            <person name="Chapman S.B."/>
            <person name="Priest M."/>
            <person name="Young S.K."/>
            <person name="Wortman J."/>
            <person name="Nusbaum C."/>
            <person name="Birren B."/>
        </authorList>
    </citation>
    <scope>NUCLEOTIDE SEQUENCE [LARGE SCALE GENOMIC DNA]</scope>
    <source>
        <strain evidence="10 11">CBS 40295</strain>
    </source>
</reference>
<dbReference type="InterPro" id="IPR051059">
    <property type="entry name" value="VerF-like"/>
</dbReference>
<gene>
    <name evidence="10" type="ORF">PV10_09171</name>
</gene>
<keyword evidence="11" id="KW-1185">Reference proteome</keyword>
<evidence type="ECO:0000256" key="2">
    <source>
        <dbReference type="ARBA" id="ARBA00022723"/>
    </source>
</evidence>
<keyword evidence="5" id="KW-0862">Zinc</keyword>
<dbReference type="HOGENOM" id="CLU_006466_0_0_1"/>
<evidence type="ECO:0000313" key="11">
    <source>
        <dbReference type="Proteomes" id="UP000054302"/>
    </source>
</evidence>
<dbReference type="AlphaFoldDB" id="A0A0D1XIK2"/>
<dbReference type="PANTHER" id="PTHR40626:SF11">
    <property type="entry name" value="ZINC FINGER PROTEIN YPR022C"/>
    <property type="match status" value="1"/>
</dbReference>
<evidence type="ECO:0000256" key="7">
    <source>
        <dbReference type="PROSITE-ProRule" id="PRU00042"/>
    </source>
</evidence>
<dbReference type="Gene3D" id="3.30.160.60">
    <property type="entry name" value="Classic Zinc Finger"/>
    <property type="match status" value="1"/>
</dbReference>
<evidence type="ECO:0000256" key="1">
    <source>
        <dbReference type="ARBA" id="ARBA00004123"/>
    </source>
</evidence>
<dbReference type="GO" id="GO:0000978">
    <property type="term" value="F:RNA polymerase II cis-regulatory region sequence-specific DNA binding"/>
    <property type="evidence" value="ECO:0007669"/>
    <property type="project" value="InterPro"/>
</dbReference>
<dbReference type="EMBL" id="KN847527">
    <property type="protein sequence ID" value="KIV87991.1"/>
    <property type="molecule type" value="Genomic_DNA"/>
</dbReference>